<proteinExistence type="predicted"/>
<dbReference type="EMBL" id="FNOJ01000015">
    <property type="protein sequence ID" value="SDW80895.1"/>
    <property type="molecule type" value="Genomic_DNA"/>
</dbReference>
<feature type="region of interest" description="Disordered" evidence="1">
    <location>
        <begin position="1"/>
        <end position="22"/>
    </location>
</feature>
<organism evidence="2 3">
    <name type="scientific">Alicyclobacillus hesperidum</name>
    <dbReference type="NCBI Taxonomy" id="89784"/>
    <lineage>
        <taxon>Bacteria</taxon>
        <taxon>Bacillati</taxon>
        <taxon>Bacillota</taxon>
        <taxon>Bacilli</taxon>
        <taxon>Bacillales</taxon>
        <taxon>Alicyclobacillaceae</taxon>
        <taxon>Alicyclobacillus</taxon>
    </lineage>
</organism>
<evidence type="ECO:0000313" key="3">
    <source>
        <dbReference type="Proteomes" id="UP000182589"/>
    </source>
</evidence>
<sequence>MAKGAQAPSYETSEAFMTSKKQSQEDTCQISHHVMKLDMTGGIGSKLHSVVVHLVKMVFGFQWLRGCWN</sequence>
<evidence type="ECO:0000256" key="1">
    <source>
        <dbReference type="SAM" id="MobiDB-lite"/>
    </source>
</evidence>
<feature type="compositionally biased region" description="Polar residues" evidence="1">
    <location>
        <begin position="9"/>
        <end position="22"/>
    </location>
</feature>
<name>A0A1H2WK03_9BACL</name>
<evidence type="ECO:0000313" key="2">
    <source>
        <dbReference type="EMBL" id="SDW80895.1"/>
    </source>
</evidence>
<keyword evidence="3" id="KW-1185">Reference proteome</keyword>
<dbReference type="AlphaFoldDB" id="A0A1H2WK03"/>
<gene>
    <name evidence="2" type="ORF">SAMN04489725_11575</name>
</gene>
<protein>
    <submittedName>
        <fullName evidence="2">Uncharacterized protein</fullName>
    </submittedName>
</protein>
<dbReference type="Proteomes" id="UP000182589">
    <property type="component" value="Unassembled WGS sequence"/>
</dbReference>
<accession>A0A1H2WK03</accession>
<reference evidence="3" key="1">
    <citation type="submission" date="2016-10" db="EMBL/GenBank/DDBJ databases">
        <authorList>
            <person name="Varghese N."/>
        </authorList>
    </citation>
    <scope>NUCLEOTIDE SEQUENCE [LARGE SCALE GENOMIC DNA]</scope>
    <source>
        <strain evidence="3">DSM 12489</strain>
    </source>
</reference>